<keyword evidence="1" id="KW-1133">Transmembrane helix</keyword>
<dbReference type="EMBL" id="LS483250">
    <property type="protein sequence ID" value="SQD77862.1"/>
    <property type="molecule type" value="Genomic_DNA"/>
</dbReference>
<organism evidence="2 3">
    <name type="scientific">Moritella yayanosii</name>
    <dbReference type="NCBI Taxonomy" id="69539"/>
    <lineage>
        <taxon>Bacteria</taxon>
        <taxon>Pseudomonadati</taxon>
        <taxon>Pseudomonadota</taxon>
        <taxon>Gammaproteobacteria</taxon>
        <taxon>Alteromonadales</taxon>
        <taxon>Moritellaceae</taxon>
        <taxon>Moritella</taxon>
    </lineage>
</organism>
<dbReference type="KEGG" id="mya:MORIYA_1384"/>
<keyword evidence="3" id="KW-1185">Reference proteome</keyword>
<evidence type="ECO:0000313" key="3">
    <source>
        <dbReference type="Proteomes" id="UP000250163"/>
    </source>
</evidence>
<reference evidence="3" key="1">
    <citation type="submission" date="2018-05" db="EMBL/GenBank/DDBJ databases">
        <authorList>
            <person name="Cea G.-C."/>
            <person name="William W."/>
        </authorList>
    </citation>
    <scope>NUCLEOTIDE SEQUENCE [LARGE SCALE GENOMIC DNA]</scope>
    <source>
        <strain evidence="3">DB21MT 5</strain>
    </source>
</reference>
<sequence>MLGYSLPRLTQYDIAYGCELYEIKKLGDIPETLIFKSKLNSFICIDFLTLCYLVVFFKIRYLQKGSTVKYHCIFIHGYVIHRHFTATF</sequence>
<keyword evidence="1" id="KW-0812">Transmembrane</keyword>
<dbReference type="AlphaFoldDB" id="A0A330LN39"/>
<evidence type="ECO:0000313" key="2">
    <source>
        <dbReference type="EMBL" id="SQD77862.1"/>
    </source>
</evidence>
<evidence type="ECO:0000256" key="1">
    <source>
        <dbReference type="SAM" id="Phobius"/>
    </source>
</evidence>
<dbReference type="Proteomes" id="UP000250163">
    <property type="component" value="Chromosome MORIYA"/>
</dbReference>
<accession>A0A330LN39</accession>
<name>A0A330LN39_9GAMM</name>
<feature type="transmembrane region" description="Helical" evidence="1">
    <location>
        <begin position="39"/>
        <end position="59"/>
    </location>
</feature>
<keyword evidence="1" id="KW-0472">Membrane</keyword>
<proteinExistence type="predicted"/>
<gene>
    <name evidence="2" type="ORF">MORIYA_1384</name>
</gene>
<protein>
    <submittedName>
        <fullName evidence="2">Uncharacterized protein</fullName>
    </submittedName>
</protein>